<gene>
    <name evidence="2" type="ORF">IC235_01825</name>
</gene>
<reference evidence="2" key="1">
    <citation type="submission" date="2020-09" db="EMBL/GenBank/DDBJ databases">
        <authorList>
            <person name="Kim M.K."/>
        </authorList>
    </citation>
    <scope>NUCLEOTIDE SEQUENCE</scope>
    <source>
        <strain evidence="2">BT664</strain>
    </source>
</reference>
<comment type="caution">
    <text evidence="2">The sequence shown here is derived from an EMBL/GenBank/DDBJ whole genome shotgun (WGS) entry which is preliminary data.</text>
</comment>
<protein>
    <submittedName>
        <fullName evidence="2">Uncharacterized protein</fullName>
    </submittedName>
</protein>
<organism evidence="2 3">
    <name type="scientific">Hymenobacter montanus</name>
    <dbReference type="NCBI Taxonomy" id="2771359"/>
    <lineage>
        <taxon>Bacteria</taxon>
        <taxon>Pseudomonadati</taxon>
        <taxon>Bacteroidota</taxon>
        <taxon>Cytophagia</taxon>
        <taxon>Cytophagales</taxon>
        <taxon>Hymenobacteraceae</taxon>
        <taxon>Hymenobacter</taxon>
    </lineage>
</organism>
<sequence>MFAIHQLSLIATMGLCQAEIFFKEKTPTFQTISQQYKQQTGLDIALTATIHLATGEFGEVLKDSATLVSILQSDAAAVAAIENRYNVEERCVLLASQYEQAAALRDRMKEEKARLNHISRVEIAVGYGDFYPIEVSVHDQVLVVNRYHNQHYAVVSLIKSLVDLGGLYRWGDKEQPLPKSWRKLKQWQNYKWYNRPRK</sequence>
<dbReference type="Proteomes" id="UP000612233">
    <property type="component" value="Unassembled WGS sequence"/>
</dbReference>
<evidence type="ECO:0000256" key="1">
    <source>
        <dbReference type="SAM" id="Coils"/>
    </source>
</evidence>
<name>A0A927GI05_9BACT</name>
<evidence type="ECO:0000313" key="2">
    <source>
        <dbReference type="EMBL" id="MBD2766629.1"/>
    </source>
</evidence>
<evidence type="ECO:0000313" key="3">
    <source>
        <dbReference type="Proteomes" id="UP000612233"/>
    </source>
</evidence>
<proteinExistence type="predicted"/>
<accession>A0A927GI05</accession>
<keyword evidence="3" id="KW-1185">Reference proteome</keyword>
<dbReference type="AlphaFoldDB" id="A0A927GI05"/>
<keyword evidence="1" id="KW-0175">Coiled coil</keyword>
<feature type="coiled-coil region" evidence="1">
    <location>
        <begin position="94"/>
        <end position="121"/>
    </location>
</feature>
<dbReference type="EMBL" id="JACXAD010000002">
    <property type="protein sequence ID" value="MBD2766629.1"/>
    <property type="molecule type" value="Genomic_DNA"/>
</dbReference>
<dbReference type="RefSeq" id="WP_191003466.1">
    <property type="nucleotide sequence ID" value="NZ_JACXAD010000002.1"/>
</dbReference>